<proteinExistence type="inferred from homology"/>
<dbReference type="WBParaSite" id="Csp11.Scaffold480.g1818.t1">
    <property type="protein sequence ID" value="Csp11.Scaffold480.g1818.t1"/>
    <property type="gene ID" value="Csp11.Scaffold480.g1818"/>
</dbReference>
<keyword evidence="18" id="KW-1185">Reference proteome</keyword>
<dbReference type="SMART" id="SM00490">
    <property type="entry name" value="HELICc"/>
    <property type="match status" value="1"/>
</dbReference>
<protein>
    <recommendedName>
        <fullName evidence="3">RNA helicase</fullName>
        <ecNumber evidence="3">3.6.4.13</ecNumber>
    </recommendedName>
</protein>
<keyword evidence="14" id="KW-0812">Transmembrane</keyword>
<keyword evidence="9" id="KW-0067">ATP-binding</keyword>
<dbReference type="Gene3D" id="3.40.50.300">
    <property type="entry name" value="P-loop containing nucleotide triphosphate hydrolases"/>
    <property type="match status" value="2"/>
</dbReference>
<dbReference type="AlphaFoldDB" id="A0A1I7T2L0"/>
<dbReference type="PANTHER" id="PTHR47958">
    <property type="entry name" value="ATP-DEPENDENT RNA HELICASE DBP3"/>
    <property type="match status" value="1"/>
</dbReference>
<dbReference type="CDD" id="cd00268">
    <property type="entry name" value="DEADc"/>
    <property type="match status" value="1"/>
</dbReference>
<dbReference type="GO" id="GO:0005524">
    <property type="term" value="F:ATP binding"/>
    <property type="evidence" value="ECO:0007669"/>
    <property type="project" value="UniProtKB-KW"/>
</dbReference>
<dbReference type="PROSITE" id="PS51195">
    <property type="entry name" value="Q_MOTIF"/>
    <property type="match status" value="1"/>
</dbReference>
<comment type="subcellular location">
    <subcellularLocation>
        <location evidence="1">Nucleus</location>
        <location evidence="1">Nucleolus</location>
    </subcellularLocation>
</comment>
<feature type="short sequence motif" description="Q motif" evidence="12">
    <location>
        <begin position="294"/>
        <end position="322"/>
    </location>
</feature>
<evidence type="ECO:0000256" key="13">
    <source>
        <dbReference type="SAM" id="MobiDB-lite"/>
    </source>
</evidence>
<feature type="domain" description="DEAD-box RNA helicase Q" evidence="17">
    <location>
        <begin position="294"/>
        <end position="322"/>
    </location>
</feature>
<dbReference type="SUPFAM" id="SSF52540">
    <property type="entry name" value="P-loop containing nucleoside triphosphate hydrolases"/>
    <property type="match status" value="2"/>
</dbReference>
<evidence type="ECO:0000256" key="2">
    <source>
        <dbReference type="ARBA" id="ARBA00009334"/>
    </source>
</evidence>
<organism evidence="18 19">
    <name type="scientific">Caenorhabditis tropicalis</name>
    <dbReference type="NCBI Taxonomy" id="1561998"/>
    <lineage>
        <taxon>Eukaryota</taxon>
        <taxon>Metazoa</taxon>
        <taxon>Ecdysozoa</taxon>
        <taxon>Nematoda</taxon>
        <taxon>Chromadorea</taxon>
        <taxon>Rhabditida</taxon>
        <taxon>Rhabditina</taxon>
        <taxon>Rhabditomorpha</taxon>
        <taxon>Rhabditoidea</taxon>
        <taxon>Rhabditidae</taxon>
        <taxon>Peloderinae</taxon>
        <taxon>Caenorhabditis</taxon>
    </lineage>
</organism>
<evidence type="ECO:0000256" key="5">
    <source>
        <dbReference type="ARBA" id="ARBA00022552"/>
    </source>
</evidence>
<dbReference type="PROSITE" id="PS00039">
    <property type="entry name" value="DEAD_ATP_HELICASE"/>
    <property type="match status" value="1"/>
</dbReference>
<dbReference type="InterPro" id="IPR044742">
    <property type="entry name" value="DEAD/DEAH_RhlB"/>
</dbReference>
<keyword evidence="4" id="KW-0690">Ribosome biogenesis</keyword>
<keyword evidence="14" id="KW-0472">Membrane</keyword>
<dbReference type="GO" id="GO:0016787">
    <property type="term" value="F:hydrolase activity"/>
    <property type="evidence" value="ECO:0007669"/>
    <property type="project" value="UniProtKB-KW"/>
</dbReference>
<evidence type="ECO:0000256" key="14">
    <source>
        <dbReference type="SAM" id="Phobius"/>
    </source>
</evidence>
<evidence type="ECO:0000256" key="8">
    <source>
        <dbReference type="ARBA" id="ARBA00022806"/>
    </source>
</evidence>
<dbReference type="GO" id="GO:0003676">
    <property type="term" value="F:nucleic acid binding"/>
    <property type="evidence" value="ECO:0007669"/>
    <property type="project" value="InterPro"/>
</dbReference>
<dbReference type="InterPro" id="IPR000629">
    <property type="entry name" value="RNA-helicase_DEAD-box_CS"/>
</dbReference>
<keyword evidence="7" id="KW-0378">Hydrolase</keyword>
<keyword evidence="8" id="KW-0347">Helicase</keyword>
<dbReference type="PROSITE" id="PS51192">
    <property type="entry name" value="HELICASE_ATP_BIND_1"/>
    <property type="match status" value="1"/>
</dbReference>
<evidence type="ECO:0000259" key="17">
    <source>
        <dbReference type="PROSITE" id="PS51195"/>
    </source>
</evidence>
<dbReference type="InterPro" id="IPR027417">
    <property type="entry name" value="P-loop_NTPase"/>
</dbReference>
<evidence type="ECO:0000256" key="6">
    <source>
        <dbReference type="ARBA" id="ARBA00022741"/>
    </source>
</evidence>
<dbReference type="InterPro" id="IPR011545">
    <property type="entry name" value="DEAD/DEAH_box_helicase_dom"/>
</dbReference>
<feature type="transmembrane region" description="Helical" evidence="14">
    <location>
        <begin position="781"/>
        <end position="803"/>
    </location>
</feature>
<evidence type="ECO:0000256" key="12">
    <source>
        <dbReference type="PROSITE-ProRule" id="PRU00552"/>
    </source>
</evidence>
<evidence type="ECO:0000259" key="15">
    <source>
        <dbReference type="PROSITE" id="PS51192"/>
    </source>
</evidence>
<feature type="domain" description="Helicase ATP-binding" evidence="15">
    <location>
        <begin position="325"/>
        <end position="516"/>
    </location>
</feature>
<evidence type="ECO:0000256" key="9">
    <source>
        <dbReference type="ARBA" id="ARBA00022840"/>
    </source>
</evidence>
<dbReference type="InterPro" id="IPR014001">
    <property type="entry name" value="Helicase_ATP-bd"/>
</dbReference>
<dbReference type="Pfam" id="PF00270">
    <property type="entry name" value="DEAD"/>
    <property type="match status" value="1"/>
</dbReference>
<dbReference type="CDD" id="cd18787">
    <property type="entry name" value="SF2_C_DEAD"/>
    <property type="match status" value="1"/>
</dbReference>
<comment type="similarity">
    <text evidence="2">Belongs to the DEAD box helicase family. DDX5/DBP2 subfamily.</text>
</comment>
<feature type="domain" description="Helicase C-terminal" evidence="16">
    <location>
        <begin position="549"/>
        <end position="712"/>
    </location>
</feature>
<evidence type="ECO:0000256" key="1">
    <source>
        <dbReference type="ARBA" id="ARBA00004604"/>
    </source>
</evidence>
<reference evidence="19" key="1">
    <citation type="submission" date="2016-11" db="UniProtKB">
        <authorList>
            <consortium name="WormBaseParasite"/>
        </authorList>
    </citation>
    <scope>IDENTIFICATION</scope>
</reference>
<sequence length="806" mass="92413">MFRGRGNNRGGRYENRVGECRGNNGDYQSAQDNNGGRYEPRQRSPSIDRPGQDRQECYRCSQRNGNGEERRSHRGLSPRLENDRLGSSWEQGNQGYGGQYRHQDREPVRQHYGNEEQYRQDNHRERGNTGYRIQNGYQNQERNHQNGHYGIVNMKSENFLIVYFLLGNGGQGHQENHRERGNTGYRIQDGYQNQERNRQNGHYGNIGDNYRNSWDQSSEGIEDDDDDIPVVPQIYDTSKTLIVTAPSRNLIGYIPTNQNIGNESSKMRDQLKNMKLSEDQFVEVVNSDWNACLKEFEEAGLHPTVLRNLRKLAHLSPRPIQSMLIPQIQQGYDVIAQAETGGGKTAAFALPIIDSIMKMTPEEKAKAKKERCPLALILTPTRELTNQVFEFVQRYCAETGVSVSRAFGEIDNRSYNSQFTSECDILVACCGKVMYLLGQCKINLHRLKYIVLDEADRLLLDPLKETSENNQNFASLMESYEMQDAMKKAQVILTSTTFPAQVEDIAAKYLKVLPNHQQAVRVRILGGGKLNRRVTVQFHRAKGLIEKKQAMKEIWNGEEEDVKTLYFTNDKKILEQIYEWMKSQETMKEIGRQRNAYSMSSDINQQARECRFGFFKNSPRGEMVTTDVLARGIDVPDLKRVVQFDLPEGHPDEVIDTIIHRCGRTGRVEEGTAIIFIDDTKEKHRNLVPLLIEVVENQGRGHSIPCWMREIAKEFEEQNENKCVSDNSEDANQGEVMLLLNTLIEKVEAEAIQEDKEARIVLKSESSERLRNSEAGGYNGLYISAIIVLLLILLFSYFSSWLFTSQ</sequence>
<dbReference type="InterPro" id="IPR001650">
    <property type="entry name" value="Helicase_C-like"/>
</dbReference>
<evidence type="ECO:0000256" key="10">
    <source>
        <dbReference type="ARBA" id="ARBA00023242"/>
    </source>
</evidence>
<evidence type="ECO:0000256" key="3">
    <source>
        <dbReference type="ARBA" id="ARBA00012552"/>
    </source>
</evidence>
<evidence type="ECO:0000313" key="19">
    <source>
        <dbReference type="WBParaSite" id="Csp11.Scaffold480.g1818.t1"/>
    </source>
</evidence>
<accession>A0A1I7T2L0</accession>
<dbReference type="eggNOG" id="KOG0334">
    <property type="taxonomic scope" value="Eukaryota"/>
</dbReference>
<evidence type="ECO:0000313" key="18">
    <source>
        <dbReference type="Proteomes" id="UP000095282"/>
    </source>
</evidence>
<keyword evidence="10" id="KW-0539">Nucleus</keyword>
<evidence type="ECO:0000256" key="7">
    <source>
        <dbReference type="ARBA" id="ARBA00022801"/>
    </source>
</evidence>
<keyword evidence="14" id="KW-1133">Transmembrane helix</keyword>
<keyword evidence="5" id="KW-0698">rRNA processing</keyword>
<comment type="function">
    <text evidence="11">ATP-dependent RNA helicase required for 60S ribosomal subunit synthesis. Involved in efficient pre-rRNA processing, predominantly at site A3, which is necessary for the normal formation of 25S and 5.8S rRNAs.</text>
</comment>
<evidence type="ECO:0000256" key="4">
    <source>
        <dbReference type="ARBA" id="ARBA00022517"/>
    </source>
</evidence>
<evidence type="ECO:0000256" key="11">
    <source>
        <dbReference type="ARBA" id="ARBA00037449"/>
    </source>
</evidence>
<dbReference type="EC" id="3.6.4.13" evidence="3"/>
<dbReference type="InterPro" id="IPR014014">
    <property type="entry name" value="RNA_helicase_DEAD_Q_motif"/>
</dbReference>
<name>A0A1I7T2L0_9PELO</name>
<keyword evidence="6" id="KW-0547">Nucleotide-binding</keyword>
<dbReference type="SMART" id="SM00487">
    <property type="entry name" value="DEXDc"/>
    <property type="match status" value="1"/>
</dbReference>
<dbReference type="Proteomes" id="UP000095282">
    <property type="component" value="Unplaced"/>
</dbReference>
<dbReference type="STRING" id="1561998.A0A1I7T2L0"/>
<dbReference type="PROSITE" id="PS51194">
    <property type="entry name" value="HELICASE_CTER"/>
    <property type="match status" value="1"/>
</dbReference>
<dbReference type="GO" id="GO:0043186">
    <property type="term" value="C:P granule"/>
    <property type="evidence" value="ECO:0007669"/>
    <property type="project" value="UniProtKB-ARBA"/>
</dbReference>
<dbReference type="Pfam" id="PF00271">
    <property type="entry name" value="Helicase_C"/>
    <property type="match status" value="1"/>
</dbReference>
<dbReference type="GO" id="GO:0003724">
    <property type="term" value="F:RNA helicase activity"/>
    <property type="evidence" value="ECO:0007669"/>
    <property type="project" value="UniProtKB-EC"/>
</dbReference>
<feature type="region of interest" description="Disordered" evidence="13">
    <location>
        <begin position="1"/>
        <end position="105"/>
    </location>
</feature>
<feature type="compositionally biased region" description="Polar residues" evidence="13">
    <location>
        <begin position="25"/>
        <end position="34"/>
    </location>
</feature>
<evidence type="ECO:0000259" key="16">
    <source>
        <dbReference type="PROSITE" id="PS51194"/>
    </source>
</evidence>